<proteinExistence type="predicted"/>
<evidence type="ECO:0000313" key="1">
    <source>
        <dbReference type="EMBL" id="MBU9727098.1"/>
    </source>
</evidence>
<gene>
    <name evidence="1" type="ORF">KTH90_13840</name>
</gene>
<comment type="caution">
    <text evidence="1">The sequence shown here is derived from an EMBL/GenBank/DDBJ whole genome shotgun (WGS) entry which is preliminary data.</text>
</comment>
<organism evidence="1 2">
    <name type="scientific">Diplocloster modestus</name>
    <dbReference type="NCBI Taxonomy" id="2850322"/>
    <lineage>
        <taxon>Bacteria</taxon>
        <taxon>Bacillati</taxon>
        <taxon>Bacillota</taxon>
        <taxon>Clostridia</taxon>
        <taxon>Lachnospirales</taxon>
        <taxon>Lachnospiraceae</taxon>
        <taxon>Diplocloster</taxon>
    </lineage>
</organism>
<dbReference type="Proteomes" id="UP001314681">
    <property type="component" value="Unassembled WGS sequence"/>
</dbReference>
<evidence type="ECO:0000313" key="2">
    <source>
        <dbReference type="Proteomes" id="UP001314681"/>
    </source>
</evidence>
<keyword evidence="2" id="KW-1185">Reference proteome</keyword>
<protein>
    <submittedName>
        <fullName evidence="1">Uncharacterized protein</fullName>
    </submittedName>
</protein>
<dbReference type="EMBL" id="JAHQCX010000009">
    <property type="protein sequence ID" value="MBU9727098.1"/>
    <property type="molecule type" value="Genomic_DNA"/>
</dbReference>
<reference evidence="1 2" key="1">
    <citation type="submission" date="2021-06" db="EMBL/GenBank/DDBJ databases">
        <title>Description of novel taxa of the family Lachnospiraceae.</title>
        <authorList>
            <person name="Chaplin A.V."/>
            <person name="Sokolova S.R."/>
            <person name="Pikina A.P."/>
            <person name="Korzhanova M."/>
            <person name="Belova V."/>
            <person name="Korostin D."/>
            <person name="Efimov B.A."/>
        </authorList>
    </citation>
    <scope>NUCLEOTIDE SEQUENCE [LARGE SCALE GENOMIC DNA]</scope>
    <source>
        <strain evidence="1 2">ASD4241</strain>
    </source>
</reference>
<name>A0ABS6K9A4_9FIRM</name>
<sequence>MESWKRALEEEEFGVNGALERVLELWREIPAEVPGEELRPVSEKQRGENAKRGTAALHRMRKHMKDFPQAVSAQKKWKEQGERTVLESMEHDVIFQMGKLPAEVRRQFLEATKEYFRQTRRYDRELGMEELVQGLKNYFVYFMLALAAGEGEWFQRAIWSYSLLYPYTDNFLDGDYSSAQKKRFNDMLVRKLLGEDVKAQDRLEEKVCGLIDVIEQVYPRKDFEELYDFLMIIYDAQLGSLGQHGAKKLGEEELLRVSVYKGGASIYVDQCLVNGHMNRQDIYFLTGFGFFLQLADELQDVQEDLENGHQTYMTKMAAGGELAEAVGRLLGFAARLFAQAWRGIADVREFMLDNSVQLICTAVLQKPQYYTDEFVGKIEQLAVLPAGFLRQMENEGNEMAEEWTRESMDPMKMLDVWADCEM</sequence>
<accession>A0ABS6K9A4</accession>
<dbReference type="RefSeq" id="WP_238726947.1">
    <property type="nucleotide sequence ID" value="NZ_JAHQCX010000009.1"/>
</dbReference>